<name>A0A8J9Z723_BRALA</name>
<accession>A0A8J9Z723</accession>
<organism evidence="7 8">
    <name type="scientific">Branchiostoma lanceolatum</name>
    <name type="common">Common lancelet</name>
    <name type="synonym">Amphioxus lanceolatum</name>
    <dbReference type="NCBI Taxonomy" id="7740"/>
    <lineage>
        <taxon>Eukaryota</taxon>
        <taxon>Metazoa</taxon>
        <taxon>Chordata</taxon>
        <taxon>Cephalochordata</taxon>
        <taxon>Leptocardii</taxon>
        <taxon>Amphioxiformes</taxon>
        <taxon>Branchiostomatidae</taxon>
        <taxon>Branchiostoma</taxon>
    </lineage>
</organism>
<dbReference type="PROSITE" id="PS00135">
    <property type="entry name" value="TRYPSIN_SER"/>
    <property type="match status" value="1"/>
</dbReference>
<dbReference type="PROSITE" id="PS50240">
    <property type="entry name" value="TRYPSIN_DOM"/>
    <property type="match status" value="1"/>
</dbReference>
<dbReference type="GO" id="GO:0005576">
    <property type="term" value="C:extracellular region"/>
    <property type="evidence" value="ECO:0007669"/>
    <property type="project" value="UniProtKB-SubCell"/>
</dbReference>
<reference evidence="7" key="1">
    <citation type="submission" date="2022-01" db="EMBL/GenBank/DDBJ databases">
        <authorList>
            <person name="Braso-Vives M."/>
        </authorList>
    </citation>
    <scope>NUCLEOTIDE SEQUENCE</scope>
</reference>
<dbReference type="InterPro" id="IPR033116">
    <property type="entry name" value="TRYPSIN_SER"/>
</dbReference>
<dbReference type="GO" id="GO:0004252">
    <property type="term" value="F:serine-type endopeptidase activity"/>
    <property type="evidence" value="ECO:0007669"/>
    <property type="project" value="InterPro"/>
</dbReference>
<dbReference type="InterPro" id="IPR009003">
    <property type="entry name" value="Peptidase_S1_PA"/>
</dbReference>
<dbReference type="SUPFAM" id="SSF50494">
    <property type="entry name" value="Trypsin-like serine proteases"/>
    <property type="match status" value="1"/>
</dbReference>
<proteinExistence type="predicted"/>
<evidence type="ECO:0000259" key="6">
    <source>
        <dbReference type="PROSITE" id="PS50240"/>
    </source>
</evidence>
<protein>
    <submittedName>
        <fullName evidence="7">CTRB2 protein</fullName>
    </submittedName>
</protein>
<dbReference type="Gene3D" id="2.40.10.10">
    <property type="entry name" value="Trypsin-like serine proteases"/>
    <property type="match status" value="1"/>
</dbReference>
<dbReference type="PRINTS" id="PR00722">
    <property type="entry name" value="CHYMOTRYPSIN"/>
</dbReference>
<keyword evidence="4" id="KW-0720">Serine protease</keyword>
<feature type="signal peptide" evidence="5">
    <location>
        <begin position="1"/>
        <end position="16"/>
    </location>
</feature>
<dbReference type="PANTHER" id="PTHR24250:SF50">
    <property type="entry name" value="PEPTIDASE S1 DOMAIN-CONTAINING PROTEIN"/>
    <property type="match status" value="1"/>
</dbReference>
<keyword evidence="2" id="KW-0964">Secreted</keyword>
<dbReference type="OrthoDB" id="5918597at2759"/>
<dbReference type="InterPro" id="IPR018114">
    <property type="entry name" value="TRYPSIN_HIS"/>
</dbReference>
<dbReference type="InterPro" id="IPR001254">
    <property type="entry name" value="Trypsin_dom"/>
</dbReference>
<dbReference type="EMBL" id="OV696701">
    <property type="protein sequence ID" value="CAH1248089.1"/>
    <property type="molecule type" value="Genomic_DNA"/>
</dbReference>
<keyword evidence="4" id="KW-0378">Hydrolase</keyword>
<dbReference type="PANTHER" id="PTHR24250">
    <property type="entry name" value="CHYMOTRYPSIN-RELATED"/>
    <property type="match status" value="1"/>
</dbReference>
<dbReference type="GO" id="GO:0006508">
    <property type="term" value="P:proteolysis"/>
    <property type="evidence" value="ECO:0007669"/>
    <property type="project" value="UniProtKB-KW"/>
</dbReference>
<dbReference type="PROSITE" id="PS00134">
    <property type="entry name" value="TRYPSIN_HIS"/>
    <property type="match status" value="1"/>
</dbReference>
<comment type="subcellular location">
    <subcellularLocation>
        <location evidence="1">Secreted</location>
    </subcellularLocation>
</comment>
<dbReference type="AlphaFoldDB" id="A0A8J9Z723"/>
<dbReference type="CDD" id="cd00190">
    <property type="entry name" value="Tryp_SPc"/>
    <property type="match status" value="1"/>
</dbReference>
<evidence type="ECO:0000256" key="5">
    <source>
        <dbReference type="SAM" id="SignalP"/>
    </source>
</evidence>
<dbReference type="InterPro" id="IPR043504">
    <property type="entry name" value="Peptidase_S1_PA_chymotrypsin"/>
</dbReference>
<dbReference type="InterPro" id="IPR001314">
    <property type="entry name" value="Peptidase_S1A"/>
</dbReference>
<keyword evidence="3" id="KW-1015">Disulfide bond</keyword>
<feature type="chain" id="PRO_5035450507" evidence="5">
    <location>
        <begin position="17"/>
        <end position="265"/>
    </location>
</feature>
<gene>
    <name evidence="7" type="primary">CTRB2</name>
    <name evidence="7" type="ORF">BLAG_LOCUS9544</name>
</gene>
<feature type="domain" description="Peptidase S1" evidence="6">
    <location>
        <begin position="32"/>
        <end position="262"/>
    </location>
</feature>
<evidence type="ECO:0000313" key="7">
    <source>
        <dbReference type="EMBL" id="CAH1248089.1"/>
    </source>
</evidence>
<dbReference type="Proteomes" id="UP000838412">
    <property type="component" value="Chromosome 16"/>
</dbReference>
<evidence type="ECO:0000256" key="4">
    <source>
        <dbReference type="RuleBase" id="RU363034"/>
    </source>
</evidence>
<evidence type="ECO:0000313" key="8">
    <source>
        <dbReference type="Proteomes" id="UP000838412"/>
    </source>
</evidence>
<evidence type="ECO:0000256" key="2">
    <source>
        <dbReference type="ARBA" id="ARBA00022525"/>
    </source>
</evidence>
<keyword evidence="4" id="KW-0645">Protease</keyword>
<evidence type="ECO:0000256" key="3">
    <source>
        <dbReference type="ARBA" id="ARBA00023157"/>
    </source>
</evidence>
<keyword evidence="5" id="KW-0732">Signal</keyword>
<sequence length="265" mass="28446">MKIFVALAALLAVANGCGNQAIQPRTVGMTRVVNGENAMAHSWPWQVSLQTSSSWHYCGGVLISDQWVLSAAHCYQSGYATHNVILGEHDRNSNGEDIQVIPIEQAIVHERYSSRTIENDIMLLKLATPATLGDHVSVACLPDQDETHHDVAGTCWITGWGRTSSTADGAPVLQQAILPLRTDSQCSSSWGRNYDSTSMLCAGLNGSSGCMGDSGGPFVCERNGAYDVVGLVSWGSSSCSLSYPTVFARVAAYRGWIEQKTGLTF</sequence>
<keyword evidence="8" id="KW-1185">Reference proteome</keyword>
<evidence type="ECO:0000256" key="1">
    <source>
        <dbReference type="ARBA" id="ARBA00004613"/>
    </source>
</evidence>
<dbReference type="SMART" id="SM00020">
    <property type="entry name" value="Tryp_SPc"/>
    <property type="match status" value="1"/>
</dbReference>
<dbReference type="Pfam" id="PF00089">
    <property type="entry name" value="Trypsin"/>
    <property type="match status" value="1"/>
</dbReference>
<dbReference type="FunFam" id="2.40.10.10:FF:000038">
    <property type="entry name" value="Serine protease"/>
    <property type="match status" value="1"/>
</dbReference>